<protein>
    <submittedName>
        <fullName evidence="1">Uncharacterized protein</fullName>
    </submittedName>
</protein>
<evidence type="ECO:0000313" key="1">
    <source>
        <dbReference type="EMBL" id="AWW29979.1"/>
    </source>
</evidence>
<dbReference type="Proteomes" id="UP000248688">
    <property type="component" value="Chromosome"/>
</dbReference>
<keyword evidence="2" id="KW-1185">Reference proteome</keyword>
<dbReference type="AlphaFoldDB" id="A0A2Z4IGX6"/>
<evidence type="ECO:0000313" key="2">
    <source>
        <dbReference type="Proteomes" id="UP000248688"/>
    </source>
</evidence>
<name>A0A2Z4IGX6_9BACT</name>
<dbReference type="EMBL" id="CP030041">
    <property type="protein sequence ID" value="AWW29979.1"/>
    <property type="molecule type" value="Genomic_DNA"/>
</dbReference>
<organism evidence="1 2">
    <name type="scientific">Echinicola strongylocentroti</name>
    <dbReference type="NCBI Taxonomy" id="1795355"/>
    <lineage>
        <taxon>Bacteria</taxon>
        <taxon>Pseudomonadati</taxon>
        <taxon>Bacteroidota</taxon>
        <taxon>Cytophagia</taxon>
        <taxon>Cytophagales</taxon>
        <taxon>Cyclobacteriaceae</taxon>
        <taxon>Echinicola</taxon>
    </lineage>
</organism>
<dbReference type="KEGG" id="est:DN752_07490"/>
<proteinExistence type="predicted"/>
<gene>
    <name evidence="1" type="ORF">DN752_07490</name>
</gene>
<reference evidence="1 2" key="1">
    <citation type="submission" date="2018-06" db="EMBL/GenBank/DDBJ databases">
        <title>Echinicola strongylocentroti sp. nov., isolated from a sea urchin Strongylocentrotus intermedius.</title>
        <authorList>
            <person name="Bae S.S."/>
        </authorList>
    </citation>
    <scope>NUCLEOTIDE SEQUENCE [LARGE SCALE GENOMIC DNA]</scope>
    <source>
        <strain evidence="1 2">MEBiC08714</strain>
    </source>
</reference>
<accession>A0A2Z4IGX6</accession>
<sequence length="59" mass="6642">MPNRATDDESGHYPLRSMKILNPFGNIQMDFFLFNPDYALGIVVRAEIARKSVSLEALA</sequence>